<keyword evidence="4" id="KW-1185">Reference proteome</keyword>
<reference evidence="4" key="1">
    <citation type="submission" date="2012-12" db="EMBL/GenBank/DDBJ databases">
        <authorList>
            <person name="Hellsten U."/>
            <person name="Grimwood J."/>
            <person name="Chapman J.A."/>
            <person name="Shapiro H."/>
            <person name="Aerts A."/>
            <person name="Otillar R.P."/>
            <person name="Terry A.Y."/>
            <person name="Boore J.L."/>
            <person name="Simakov O."/>
            <person name="Marletaz F."/>
            <person name="Cho S.-J."/>
            <person name="Edsinger-Gonzales E."/>
            <person name="Havlak P."/>
            <person name="Kuo D.-H."/>
            <person name="Larsson T."/>
            <person name="Lv J."/>
            <person name="Arendt D."/>
            <person name="Savage R."/>
            <person name="Osoegawa K."/>
            <person name="de Jong P."/>
            <person name="Lindberg D.R."/>
            <person name="Seaver E.C."/>
            <person name="Weisblat D.A."/>
            <person name="Putnam N.H."/>
            <person name="Grigoriev I.V."/>
            <person name="Rokhsar D.S."/>
        </authorList>
    </citation>
    <scope>NUCLEOTIDE SEQUENCE</scope>
</reference>
<dbReference type="AlphaFoldDB" id="T1EQ51"/>
<reference evidence="2 4" key="2">
    <citation type="journal article" date="2013" name="Nature">
        <title>Insights into bilaterian evolution from three spiralian genomes.</title>
        <authorList>
            <person name="Simakov O."/>
            <person name="Marletaz F."/>
            <person name="Cho S.J."/>
            <person name="Edsinger-Gonzales E."/>
            <person name="Havlak P."/>
            <person name="Hellsten U."/>
            <person name="Kuo D.H."/>
            <person name="Larsson T."/>
            <person name="Lv J."/>
            <person name="Arendt D."/>
            <person name="Savage R."/>
            <person name="Osoegawa K."/>
            <person name="de Jong P."/>
            <person name="Grimwood J."/>
            <person name="Chapman J.A."/>
            <person name="Shapiro H."/>
            <person name="Aerts A."/>
            <person name="Otillar R.P."/>
            <person name="Terry A.Y."/>
            <person name="Boore J.L."/>
            <person name="Grigoriev I.V."/>
            <person name="Lindberg D.R."/>
            <person name="Seaver E.C."/>
            <person name="Weisblat D.A."/>
            <person name="Putnam N.H."/>
            <person name="Rokhsar D.S."/>
        </authorList>
    </citation>
    <scope>NUCLEOTIDE SEQUENCE</scope>
</reference>
<dbReference type="EnsemblMetazoa" id="HelroT160362">
    <property type="protein sequence ID" value="HelroP160362"/>
    <property type="gene ID" value="HelroG160362"/>
</dbReference>
<gene>
    <name evidence="3" type="primary">20198701</name>
    <name evidence="2" type="ORF">HELRODRAFT_160362</name>
</gene>
<reference evidence="3" key="3">
    <citation type="submission" date="2015-06" db="UniProtKB">
        <authorList>
            <consortium name="EnsemblMetazoa"/>
        </authorList>
    </citation>
    <scope>IDENTIFICATION</scope>
</reference>
<dbReference type="HOGENOM" id="CLU_1476704_0_0_1"/>
<proteinExistence type="predicted"/>
<evidence type="ECO:0000313" key="3">
    <source>
        <dbReference type="EnsemblMetazoa" id="HelroP160362"/>
    </source>
</evidence>
<dbReference type="EMBL" id="KB096324">
    <property type="protein sequence ID" value="ESO06205.1"/>
    <property type="molecule type" value="Genomic_DNA"/>
</dbReference>
<dbReference type="InParanoid" id="T1EQ51"/>
<accession>T1EQ51</accession>
<name>T1EQ51_HELRO</name>
<dbReference type="Proteomes" id="UP000015101">
    <property type="component" value="Unassembled WGS sequence"/>
</dbReference>
<dbReference type="EMBL" id="AMQM01000581">
    <property type="status" value="NOT_ANNOTATED_CDS"/>
    <property type="molecule type" value="Genomic_DNA"/>
</dbReference>
<protein>
    <submittedName>
        <fullName evidence="2 3">Uncharacterized protein</fullName>
    </submittedName>
</protein>
<evidence type="ECO:0000256" key="1">
    <source>
        <dbReference type="SAM" id="MobiDB-lite"/>
    </source>
</evidence>
<dbReference type="GeneID" id="20198701"/>
<dbReference type="KEGG" id="hro:HELRODRAFT_160362"/>
<organism evidence="3 4">
    <name type="scientific">Helobdella robusta</name>
    <name type="common">Californian leech</name>
    <dbReference type="NCBI Taxonomy" id="6412"/>
    <lineage>
        <taxon>Eukaryota</taxon>
        <taxon>Metazoa</taxon>
        <taxon>Spiralia</taxon>
        <taxon>Lophotrochozoa</taxon>
        <taxon>Annelida</taxon>
        <taxon>Clitellata</taxon>
        <taxon>Hirudinea</taxon>
        <taxon>Rhynchobdellida</taxon>
        <taxon>Glossiphoniidae</taxon>
        <taxon>Helobdella</taxon>
    </lineage>
</organism>
<dbReference type="RefSeq" id="XP_009015573.1">
    <property type="nucleotide sequence ID" value="XM_009017325.1"/>
</dbReference>
<evidence type="ECO:0000313" key="2">
    <source>
        <dbReference type="EMBL" id="ESO06205.1"/>
    </source>
</evidence>
<dbReference type="CTD" id="20198701"/>
<sequence>MDQLHGTDVKTNGRMLFVSMQNNNNKNHNNNDDDDDSIMKNMHNNNNKVNKVSHVEESPNPAQINKTADTPDRNNITHESINNNINNIIKDNNNNNLNNISSNNKNDMIQISHYDGFIKHLKKENATIFLDLPAPLLTRLLIQLQPCKELCCPSIVHSLYISYTKTHHFTLYTCTECPSLYKI</sequence>
<evidence type="ECO:0000313" key="4">
    <source>
        <dbReference type="Proteomes" id="UP000015101"/>
    </source>
</evidence>
<feature type="region of interest" description="Disordered" evidence="1">
    <location>
        <begin position="55"/>
        <end position="74"/>
    </location>
</feature>